<keyword evidence="1" id="KW-0812">Transmembrane</keyword>
<dbReference type="Proteomes" id="UP001595998">
    <property type="component" value="Unassembled WGS sequence"/>
</dbReference>
<feature type="transmembrane region" description="Helical" evidence="1">
    <location>
        <begin position="44"/>
        <end position="63"/>
    </location>
</feature>
<keyword evidence="3" id="KW-1185">Reference proteome</keyword>
<evidence type="ECO:0000313" key="3">
    <source>
        <dbReference type="Proteomes" id="UP001595998"/>
    </source>
</evidence>
<dbReference type="RefSeq" id="WP_380042139.1">
    <property type="nucleotide sequence ID" value="NZ_JBHSEH010000028.1"/>
</dbReference>
<gene>
    <name evidence="2" type="ORF">ACFOZ9_17555</name>
</gene>
<feature type="transmembrane region" description="Helical" evidence="1">
    <location>
        <begin position="68"/>
        <end position="87"/>
    </location>
</feature>
<comment type="caution">
    <text evidence="2">The sequence shown here is derived from an EMBL/GenBank/DDBJ whole genome shotgun (WGS) entry which is preliminary data.</text>
</comment>
<evidence type="ECO:0000256" key="1">
    <source>
        <dbReference type="SAM" id="Phobius"/>
    </source>
</evidence>
<name>A0ABV8XUQ1_9DEIO</name>
<reference evidence="3" key="1">
    <citation type="journal article" date="2019" name="Int. J. Syst. Evol. Microbiol.">
        <title>The Global Catalogue of Microorganisms (GCM) 10K type strain sequencing project: providing services to taxonomists for standard genome sequencing and annotation.</title>
        <authorList>
            <consortium name="The Broad Institute Genomics Platform"/>
            <consortium name="The Broad Institute Genome Sequencing Center for Infectious Disease"/>
            <person name="Wu L."/>
            <person name="Ma J."/>
        </authorList>
    </citation>
    <scope>NUCLEOTIDE SEQUENCE [LARGE SCALE GENOMIC DNA]</scope>
    <source>
        <strain evidence="3">CCUG 56029</strain>
    </source>
</reference>
<feature type="transmembrane region" description="Helical" evidence="1">
    <location>
        <begin position="93"/>
        <end position="113"/>
    </location>
</feature>
<protein>
    <recommendedName>
        <fullName evidence="4">Phage holin family protein</fullName>
    </recommendedName>
</protein>
<sequence>MSKPTVEVPNFGEMFWESFREQRQDAIEMVAGVLRTGISDLGEVLSIGVLLVICVGAIVYALFRRDFAIALLCIILAAFSGVVAYQVLSTASFTWGSVALGAMLVLGAVSKGWRGVARLARLID</sequence>
<keyword evidence="1" id="KW-1133">Transmembrane helix</keyword>
<keyword evidence="1" id="KW-0472">Membrane</keyword>
<dbReference type="EMBL" id="JBHSEH010000028">
    <property type="protein sequence ID" value="MFC4428015.1"/>
    <property type="molecule type" value="Genomic_DNA"/>
</dbReference>
<proteinExistence type="predicted"/>
<evidence type="ECO:0008006" key="4">
    <source>
        <dbReference type="Google" id="ProtNLM"/>
    </source>
</evidence>
<organism evidence="2 3">
    <name type="scientific">Deinococcus navajonensis</name>
    <dbReference type="NCBI Taxonomy" id="309884"/>
    <lineage>
        <taxon>Bacteria</taxon>
        <taxon>Thermotogati</taxon>
        <taxon>Deinococcota</taxon>
        <taxon>Deinococci</taxon>
        <taxon>Deinococcales</taxon>
        <taxon>Deinococcaceae</taxon>
        <taxon>Deinococcus</taxon>
    </lineage>
</organism>
<evidence type="ECO:0000313" key="2">
    <source>
        <dbReference type="EMBL" id="MFC4428015.1"/>
    </source>
</evidence>
<accession>A0ABV8XUQ1</accession>